<keyword evidence="5" id="KW-1185">Reference proteome</keyword>
<reference evidence="4" key="2">
    <citation type="submission" date="2023-05" db="EMBL/GenBank/DDBJ databases">
        <authorList>
            <consortium name="Lawrence Berkeley National Laboratory"/>
            <person name="Steindorff A."/>
            <person name="Hensen N."/>
            <person name="Bonometti L."/>
            <person name="Westerberg I."/>
            <person name="Brannstrom I.O."/>
            <person name="Guillou S."/>
            <person name="Cros-Aarteil S."/>
            <person name="Calhoun S."/>
            <person name="Haridas S."/>
            <person name="Kuo A."/>
            <person name="Mondo S."/>
            <person name="Pangilinan J."/>
            <person name="Riley R."/>
            <person name="Labutti K."/>
            <person name="Andreopoulos B."/>
            <person name="Lipzen A."/>
            <person name="Chen C."/>
            <person name="Yanf M."/>
            <person name="Daum C."/>
            <person name="Ng V."/>
            <person name="Clum A."/>
            <person name="Ohm R."/>
            <person name="Martin F."/>
            <person name="Silar P."/>
            <person name="Natvig D."/>
            <person name="Lalanne C."/>
            <person name="Gautier V."/>
            <person name="Ament-Velasquez S.L."/>
            <person name="Kruys A."/>
            <person name="Hutchinson M.I."/>
            <person name="Powell A.J."/>
            <person name="Barry K."/>
            <person name="Miller A.N."/>
            <person name="Grigoriev I.V."/>
            <person name="Debuchy R."/>
            <person name="Gladieux P."/>
            <person name="Thoren M.H."/>
            <person name="Johannesson H."/>
        </authorList>
    </citation>
    <scope>NUCLEOTIDE SEQUENCE</scope>
    <source>
        <strain evidence="4">PSN243</strain>
    </source>
</reference>
<dbReference type="InterPro" id="IPR036514">
    <property type="entry name" value="SGNH_hydro_sf"/>
</dbReference>
<dbReference type="Pfam" id="PF13472">
    <property type="entry name" value="Lipase_GDSL_2"/>
    <property type="match status" value="1"/>
</dbReference>
<protein>
    <submittedName>
        <fullName evidence="4">Esterase family protein</fullName>
    </submittedName>
</protein>
<accession>A0AAV9GV58</accession>
<dbReference type="GO" id="GO:0006629">
    <property type="term" value="P:lipid metabolic process"/>
    <property type="evidence" value="ECO:0007669"/>
    <property type="project" value="TreeGrafter"/>
</dbReference>
<dbReference type="Proteomes" id="UP001321760">
    <property type="component" value="Unassembled WGS sequence"/>
</dbReference>
<evidence type="ECO:0000256" key="1">
    <source>
        <dbReference type="SAM" id="MobiDB-lite"/>
    </source>
</evidence>
<dbReference type="AlphaFoldDB" id="A0AAV9GV58"/>
<feature type="domain" description="SGNH hydrolase-type esterase" evidence="3">
    <location>
        <begin position="48"/>
        <end position="207"/>
    </location>
</feature>
<sequence length="671" mass="75761">MFTLVSLLALGASCVAGGSNGSSIATRGQLVARADDPTDFGWVRKWAAIGDSFTAGIGSGKQIGSRTLLDRTWKCSRYDYSWVRLVNMALGSSVQDFQFEACSGDRTGGIYEQVDSIKNDLDLVMMTAGGNDLCLASMIKTCVILPWDGEDACQTIIDKAQENIDTILKPNIRQVLDKLNNKIRKDGVLIYSGYAPFFNTENEDCATKQNWALRAWNWLAFWNWFRSALKLTISRREQFNTLVDNINKAISEVVDEYDKDRDIRYRATFSDWSSWPGIVDGQFCSPKSSGAYPDPNQPDLLFYKFNTKKGSNDGVPPHDEIKRRSTDDPLLERDESEAMRQHLDEYRARLRGRLTREHLYDTLLYKSPNPSAEALHKLNPRAPEPPGCPGDGLPGVPLGLGLPDSFLSIFHPNPRGHEAMAGYALQNLVWLRAQILDVDDGLCAAARDDFTCWQKEGRKAFVDYERVEENYKDFCEHVDPPSNTINWKYEKKYHEGTPDEHEFKIQLLDGASSYDKQQCLDSFDRIINSCDGSDPDNPLNFKFGGRWVRGNYDYSLSPKKERKMMKKRDGTCYGNWYVFFTTYKFEGRGWATYDHGQKTLLAAARACGAALTGVSFDYCDDCDDWEWRAKFNAPVYFAIGCFRNNWVAHRAGGETHHPGDPDKLGCGGPNA</sequence>
<evidence type="ECO:0000313" key="4">
    <source>
        <dbReference type="EMBL" id="KAK4452185.1"/>
    </source>
</evidence>
<name>A0AAV9GV58_9PEZI</name>
<dbReference type="CDD" id="cd01823">
    <property type="entry name" value="SEST_like"/>
    <property type="match status" value="1"/>
</dbReference>
<dbReference type="PANTHER" id="PTHR37981">
    <property type="entry name" value="LIPASE 2"/>
    <property type="match status" value="1"/>
</dbReference>
<dbReference type="Gene3D" id="3.40.50.1110">
    <property type="entry name" value="SGNH hydrolase"/>
    <property type="match status" value="1"/>
</dbReference>
<evidence type="ECO:0000256" key="2">
    <source>
        <dbReference type="SAM" id="SignalP"/>
    </source>
</evidence>
<proteinExistence type="predicted"/>
<dbReference type="InterPro" id="IPR037460">
    <property type="entry name" value="SEST-like"/>
</dbReference>
<organism evidence="4 5">
    <name type="scientific">Podospora aff. communis PSN243</name>
    <dbReference type="NCBI Taxonomy" id="3040156"/>
    <lineage>
        <taxon>Eukaryota</taxon>
        <taxon>Fungi</taxon>
        <taxon>Dikarya</taxon>
        <taxon>Ascomycota</taxon>
        <taxon>Pezizomycotina</taxon>
        <taxon>Sordariomycetes</taxon>
        <taxon>Sordariomycetidae</taxon>
        <taxon>Sordariales</taxon>
        <taxon>Podosporaceae</taxon>
        <taxon>Podospora</taxon>
    </lineage>
</organism>
<feature type="signal peptide" evidence="2">
    <location>
        <begin position="1"/>
        <end position="17"/>
    </location>
</feature>
<dbReference type="SUPFAM" id="SSF52266">
    <property type="entry name" value="SGNH hydrolase"/>
    <property type="match status" value="1"/>
</dbReference>
<evidence type="ECO:0000313" key="5">
    <source>
        <dbReference type="Proteomes" id="UP001321760"/>
    </source>
</evidence>
<gene>
    <name evidence="4" type="ORF">QBC34DRAFT_377681</name>
</gene>
<reference evidence="4" key="1">
    <citation type="journal article" date="2023" name="Mol. Phylogenet. Evol.">
        <title>Genome-scale phylogeny and comparative genomics of the fungal order Sordariales.</title>
        <authorList>
            <person name="Hensen N."/>
            <person name="Bonometti L."/>
            <person name="Westerberg I."/>
            <person name="Brannstrom I.O."/>
            <person name="Guillou S."/>
            <person name="Cros-Aarteil S."/>
            <person name="Calhoun S."/>
            <person name="Haridas S."/>
            <person name="Kuo A."/>
            <person name="Mondo S."/>
            <person name="Pangilinan J."/>
            <person name="Riley R."/>
            <person name="LaButti K."/>
            <person name="Andreopoulos B."/>
            <person name="Lipzen A."/>
            <person name="Chen C."/>
            <person name="Yan M."/>
            <person name="Daum C."/>
            <person name="Ng V."/>
            <person name="Clum A."/>
            <person name="Steindorff A."/>
            <person name="Ohm R.A."/>
            <person name="Martin F."/>
            <person name="Silar P."/>
            <person name="Natvig D.O."/>
            <person name="Lalanne C."/>
            <person name="Gautier V."/>
            <person name="Ament-Velasquez S.L."/>
            <person name="Kruys A."/>
            <person name="Hutchinson M.I."/>
            <person name="Powell A.J."/>
            <person name="Barry K."/>
            <person name="Miller A.N."/>
            <person name="Grigoriev I.V."/>
            <person name="Debuchy R."/>
            <person name="Gladieux P."/>
            <person name="Hiltunen Thoren M."/>
            <person name="Johannesson H."/>
        </authorList>
    </citation>
    <scope>NUCLEOTIDE SEQUENCE</scope>
    <source>
        <strain evidence="4">PSN243</strain>
    </source>
</reference>
<dbReference type="Pfam" id="PF18647">
    <property type="entry name" value="Fungal_lectin_2"/>
    <property type="match status" value="1"/>
</dbReference>
<dbReference type="InterPro" id="IPR013830">
    <property type="entry name" value="SGNH_hydro"/>
</dbReference>
<feature type="region of interest" description="Disordered" evidence="1">
    <location>
        <begin position="308"/>
        <end position="335"/>
    </location>
</feature>
<comment type="caution">
    <text evidence="4">The sequence shown here is derived from an EMBL/GenBank/DDBJ whole genome shotgun (WGS) entry which is preliminary data.</text>
</comment>
<feature type="chain" id="PRO_5043832801" evidence="2">
    <location>
        <begin position="18"/>
        <end position="671"/>
    </location>
</feature>
<keyword evidence="2" id="KW-0732">Signal</keyword>
<dbReference type="PANTHER" id="PTHR37981:SF1">
    <property type="entry name" value="SGNH HYDROLASE-TYPE ESTERASE DOMAIN-CONTAINING PROTEIN"/>
    <property type="match status" value="1"/>
</dbReference>
<dbReference type="GO" id="GO:0016788">
    <property type="term" value="F:hydrolase activity, acting on ester bonds"/>
    <property type="evidence" value="ECO:0007669"/>
    <property type="project" value="InterPro"/>
</dbReference>
<dbReference type="EMBL" id="MU865925">
    <property type="protein sequence ID" value="KAK4452185.1"/>
    <property type="molecule type" value="Genomic_DNA"/>
</dbReference>
<feature type="compositionally biased region" description="Basic and acidic residues" evidence="1">
    <location>
        <begin position="316"/>
        <end position="335"/>
    </location>
</feature>
<evidence type="ECO:0000259" key="3">
    <source>
        <dbReference type="Pfam" id="PF13472"/>
    </source>
</evidence>